<dbReference type="Proteomes" id="UP000734823">
    <property type="component" value="Unassembled WGS sequence"/>
</dbReference>
<comment type="caution">
    <text evidence="6">The sequence shown here is derived from an EMBL/GenBank/DDBJ whole genome shotgun (WGS) entry which is preliminary data.</text>
</comment>
<evidence type="ECO:0000256" key="4">
    <source>
        <dbReference type="SAM" id="Coils"/>
    </source>
</evidence>
<dbReference type="Pfam" id="PF13558">
    <property type="entry name" value="SbcC_Walker_B"/>
    <property type="match status" value="1"/>
</dbReference>
<feature type="coiled-coil region" evidence="4">
    <location>
        <begin position="374"/>
        <end position="422"/>
    </location>
</feature>
<dbReference type="EMBL" id="JABVED010000024">
    <property type="protein sequence ID" value="MBC6451142.1"/>
    <property type="molecule type" value="Genomic_DNA"/>
</dbReference>
<dbReference type="InterPro" id="IPR038729">
    <property type="entry name" value="Rad50/SbcC_AAA"/>
</dbReference>
<gene>
    <name evidence="6" type="ORF">GPZ80_28670</name>
</gene>
<feature type="domain" description="Rad50/SbcC-type AAA" evidence="5">
    <location>
        <begin position="5"/>
        <end position="186"/>
    </location>
</feature>
<dbReference type="RefSeq" id="WP_187224215.1">
    <property type="nucleotide sequence ID" value="NZ_JABVED010000024.1"/>
</dbReference>
<comment type="subunit">
    <text evidence="2">Heterodimer of SbcC and SbcD.</text>
</comment>
<name>A0ABR7LET9_9PSEU</name>
<comment type="similarity">
    <text evidence="1">Belongs to the SMC family. SbcC subfamily.</text>
</comment>
<evidence type="ECO:0000313" key="6">
    <source>
        <dbReference type="EMBL" id="MBC6451142.1"/>
    </source>
</evidence>
<keyword evidence="7" id="KW-1185">Reference proteome</keyword>
<dbReference type="PANTHER" id="PTHR32114">
    <property type="entry name" value="ABC TRANSPORTER ABCH.3"/>
    <property type="match status" value="1"/>
</dbReference>
<feature type="coiled-coil region" evidence="4">
    <location>
        <begin position="585"/>
        <end position="612"/>
    </location>
</feature>
<dbReference type="SUPFAM" id="SSF52540">
    <property type="entry name" value="P-loop containing nucleoside triphosphate hydrolases"/>
    <property type="match status" value="1"/>
</dbReference>
<evidence type="ECO:0000313" key="7">
    <source>
        <dbReference type="Proteomes" id="UP000734823"/>
    </source>
</evidence>
<protein>
    <recommendedName>
        <fullName evidence="3">Nuclease SbcCD subunit C</fullName>
    </recommendedName>
</protein>
<keyword evidence="4" id="KW-0175">Coiled coil</keyword>
<dbReference type="InterPro" id="IPR027417">
    <property type="entry name" value="P-loop_NTPase"/>
</dbReference>
<dbReference type="Gene3D" id="3.40.50.300">
    <property type="entry name" value="P-loop containing nucleotide triphosphate hydrolases"/>
    <property type="match status" value="2"/>
</dbReference>
<dbReference type="PANTHER" id="PTHR32114:SF2">
    <property type="entry name" value="ABC TRANSPORTER ABCH.3"/>
    <property type="match status" value="1"/>
</dbReference>
<evidence type="ECO:0000259" key="5">
    <source>
        <dbReference type="Pfam" id="PF13476"/>
    </source>
</evidence>
<proteinExistence type="inferred from homology"/>
<reference evidence="6 7" key="1">
    <citation type="submission" date="2020-06" db="EMBL/GenBank/DDBJ databases">
        <title>Actinokineospora xiongansis sp. nov., isolated from soil of Baiyangdian.</title>
        <authorList>
            <person name="Zhang X."/>
        </authorList>
    </citation>
    <scope>NUCLEOTIDE SEQUENCE [LARGE SCALE GENOMIC DNA]</scope>
    <source>
        <strain evidence="6 7">HBU206404</strain>
    </source>
</reference>
<evidence type="ECO:0000256" key="1">
    <source>
        <dbReference type="ARBA" id="ARBA00006930"/>
    </source>
</evidence>
<evidence type="ECO:0000256" key="2">
    <source>
        <dbReference type="ARBA" id="ARBA00011322"/>
    </source>
</evidence>
<feature type="coiled-coil region" evidence="4">
    <location>
        <begin position="247"/>
        <end position="274"/>
    </location>
</feature>
<accession>A0ABR7LET9</accession>
<sequence length="974" mass="105307">MRLHRLEVTAFGPYPGHEVVDFDVLGADGLFLLHGDTGAGKTTLLDAVAFALFGAVPGVRDQAKRLRCDNAGPDVHTEVVLELTVQSHRMRIVRSPEYLRPKRRGGGMTKQQARAVLTWVHASPSGYPAEGVSRIDEVARTVQGLLGMTKEQFFQVVLLPQNDFATFLRADTGEREKLLEKLFGTEHFQRVEDWFKDYRAQRRRELDAASVSVDALVARIAQESGDEPEEPKAEWLSGLTAALATATDETLAAQEEANRQREAAEEALAEGRAAAERVRQVREATDALAELARDDRTAWRAELAAARRAVPVVAVADELRRAENAADAAARAERRYVGVAEELGYTGTDARADATTLREEAGALVGLVEESDRQREDQARIAELEKLLTGAEQESADLADRIAELPRQLAEARERLAESAEARASLDGLRARQDETATAVRHAKALPAAEFDLSAAADANTRAVEDHQNAREHLLDLRQRRLDGMAAELAAGLAPGESCPVCGSVEHPTPAHAVGPLVTADDERAAQAEEQRKLTAREKAAAAFKQAQNVVDGLRERLSGWGDPEADDARALAELDKAVAVAGGHDRISRTLLDLEAEAEQVRSRIATLQQETVARATERTALVAAVEERGLRLDIAKGTFPSVVDRRRHVAELAQALDALSEARTHAVAARTRVAEQREILVDAVAKAGFTDVTEALDAARAENVIAKLAQQISEADQQEAKFRGVLDDLAGTDLSEEVDVVTLLARAHTARENAENAVVTARAAARRAGEVAKLADRLRKVWADLAPMRAEFEELDALTDVVNGRGQNTSRMSLRSYVLAARLAEVAVAASERLRRMTQGRFSFVHSDAAGSHGKRGGLGLDVLDDFSGQTRSTKTLSGGESFVASLSLALGLADVVAAETGGALLDTLFVDEGFGMLDAPTLDDVMGILDELRAGGRVVGLVSHVEELRQRIPVRLRVRKSRSGSTLEMTA</sequence>
<organism evidence="6 7">
    <name type="scientific">Actinokineospora xionganensis</name>
    <dbReference type="NCBI Taxonomy" id="2684470"/>
    <lineage>
        <taxon>Bacteria</taxon>
        <taxon>Bacillati</taxon>
        <taxon>Actinomycetota</taxon>
        <taxon>Actinomycetes</taxon>
        <taxon>Pseudonocardiales</taxon>
        <taxon>Pseudonocardiaceae</taxon>
        <taxon>Actinokineospora</taxon>
    </lineage>
</organism>
<dbReference type="Pfam" id="PF13476">
    <property type="entry name" value="AAA_23"/>
    <property type="match status" value="1"/>
</dbReference>
<evidence type="ECO:0000256" key="3">
    <source>
        <dbReference type="ARBA" id="ARBA00013368"/>
    </source>
</evidence>